<dbReference type="PANTHER" id="PTHR30085">
    <property type="entry name" value="AMINO ACID ABC TRANSPORTER PERMEASE"/>
    <property type="match status" value="1"/>
</dbReference>
<dbReference type="FunFam" id="3.40.190.10:FF:000052">
    <property type="entry name" value="Amino acid ABC transporter substrate-binding protein"/>
    <property type="match status" value="1"/>
</dbReference>
<comment type="similarity">
    <text evidence="2">Belongs to the bacterial solute-binding protein 3 family.</text>
</comment>
<comment type="subcellular location">
    <subcellularLocation>
        <location evidence="1">Periplasm</location>
    </subcellularLocation>
</comment>
<keyword evidence="4" id="KW-0732">Signal</keyword>
<keyword evidence="9" id="KW-1185">Reference proteome</keyword>
<evidence type="ECO:0000313" key="9">
    <source>
        <dbReference type="Proteomes" id="UP000501991"/>
    </source>
</evidence>
<sequence>MTARSRHNTPTPPPETHAVTRSAVIRIILATLILCLTGAGHPAAAADDDASDTLKTIRERGVIRLGHRLSSIPFSYIDDKGHVMGYSHDLAMHIVEAIRGHLREPDLPVELVPITSGNRIRMVRKGEIDFECGSTTHNTTREREVAFSTTIFIIGTRMLTRRDSGIADFDDLEGRRVVTTAGTTSERLLRQLKEERHIDLTMITARDHGESFLTLETGRADAFMLDDALLYGEVAKSAHPSEWVVTGTPRSFEAYGCMMRKDDPAMKTLVDNTLNALMTSGEAERIYMRWFTRPIPPNNLNLNFPLSGAMRELYRKPNDHPFQ</sequence>
<dbReference type="Pfam" id="PF00497">
    <property type="entry name" value="SBP_bac_3"/>
    <property type="match status" value="1"/>
</dbReference>
<evidence type="ECO:0000259" key="7">
    <source>
        <dbReference type="SMART" id="SM00062"/>
    </source>
</evidence>
<evidence type="ECO:0000256" key="4">
    <source>
        <dbReference type="ARBA" id="ARBA00022729"/>
    </source>
</evidence>
<name>A0A6C1B3D1_9RHOO</name>
<dbReference type="NCBIfam" id="NF008063">
    <property type="entry name" value="PRK10797.1"/>
    <property type="match status" value="1"/>
</dbReference>
<evidence type="ECO:0000256" key="2">
    <source>
        <dbReference type="ARBA" id="ARBA00010333"/>
    </source>
</evidence>
<accession>A0A6C1B3D1</accession>
<dbReference type="GO" id="GO:0005576">
    <property type="term" value="C:extracellular region"/>
    <property type="evidence" value="ECO:0007669"/>
    <property type="project" value="TreeGrafter"/>
</dbReference>
<keyword evidence="3" id="KW-0813">Transport</keyword>
<keyword evidence="5" id="KW-0574">Periplasm</keyword>
<dbReference type="CDD" id="cd13688">
    <property type="entry name" value="PBP2_GltI_DEBP"/>
    <property type="match status" value="1"/>
</dbReference>
<organism evidence="8 9">
    <name type="scientific">Nitrogeniibacter mangrovi</name>
    <dbReference type="NCBI Taxonomy" id="2016596"/>
    <lineage>
        <taxon>Bacteria</taxon>
        <taxon>Pseudomonadati</taxon>
        <taxon>Pseudomonadota</taxon>
        <taxon>Betaproteobacteria</taxon>
        <taxon>Rhodocyclales</taxon>
        <taxon>Zoogloeaceae</taxon>
        <taxon>Nitrogeniibacter</taxon>
    </lineage>
</organism>
<dbReference type="GO" id="GO:0006865">
    <property type="term" value="P:amino acid transport"/>
    <property type="evidence" value="ECO:0007669"/>
    <property type="project" value="UniProtKB-KW"/>
</dbReference>
<evidence type="ECO:0000256" key="3">
    <source>
        <dbReference type="ARBA" id="ARBA00022448"/>
    </source>
</evidence>
<dbReference type="KEGG" id="azq:G3580_03150"/>
<dbReference type="Proteomes" id="UP000501991">
    <property type="component" value="Chromosome"/>
</dbReference>
<feature type="domain" description="Solute-binding protein family 3/N-terminal" evidence="7">
    <location>
        <begin position="62"/>
        <end position="294"/>
    </location>
</feature>
<evidence type="ECO:0000256" key="5">
    <source>
        <dbReference type="ARBA" id="ARBA00022764"/>
    </source>
</evidence>
<dbReference type="SUPFAM" id="SSF53850">
    <property type="entry name" value="Periplasmic binding protein-like II"/>
    <property type="match status" value="1"/>
</dbReference>
<evidence type="ECO:0000256" key="1">
    <source>
        <dbReference type="ARBA" id="ARBA00004418"/>
    </source>
</evidence>
<dbReference type="EMBL" id="CP048836">
    <property type="protein sequence ID" value="QID16714.1"/>
    <property type="molecule type" value="Genomic_DNA"/>
</dbReference>
<keyword evidence="6" id="KW-0029">Amino-acid transport</keyword>
<dbReference type="AlphaFoldDB" id="A0A6C1B3D1"/>
<protein>
    <submittedName>
        <fullName evidence="8">Glutamate/aspartate ABC transporter substrate-binding protein</fullName>
    </submittedName>
</protein>
<evidence type="ECO:0000313" key="8">
    <source>
        <dbReference type="EMBL" id="QID16714.1"/>
    </source>
</evidence>
<dbReference type="InterPro" id="IPR051455">
    <property type="entry name" value="Bact_solute-bind_prot3"/>
</dbReference>
<dbReference type="Gene3D" id="3.40.190.10">
    <property type="entry name" value="Periplasmic binding protein-like II"/>
    <property type="match status" value="2"/>
</dbReference>
<dbReference type="SMART" id="SM00062">
    <property type="entry name" value="PBPb"/>
    <property type="match status" value="1"/>
</dbReference>
<dbReference type="GO" id="GO:0030288">
    <property type="term" value="C:outer membrane-bounded periplasmic space"/>
    <property type="evidence" value="ECO:0007669"/>
    <property type="project" value="TreeGrafter"/>
</dbReference>
<reference evidence="8 9" key="1">
    <citation type="submission" date="2020-02" db="EMBL/GenBank/DDBJ databases">
        <title>Nitrogenibacter mangrovi gen. nov., sp. nov. isolated from mangrove sediment, a denitrifying betaproteobacterium.</title>
        <authorList>
            <person name="Liao H."/>
            <person name="Tian Y."/>
        </authorList>
    </citation>
    <scope>NUCLEOTIDE SEQUENCE [LARGE SCALE GENOMIC DNA]</scope>
    <source>
        <strain evidence="8 9">M9-3-2</strain>
    </source>
</reference>
<evidence type="ECO:0000256" key="6">
    <source>
        <dbReference type="ARBA" id="ARBA00022970"/>
    </source>
</evidence>
<dbReference type="InterPro" id="IPR001638">
    <property type="entry name" value="Solute-binding_3/MltF_N"/>
</dbReference>
<dbReference type="PANTHER" id="PTHR30085:SF2">
    <property type="entry name" value="GLUTAMATE_ASPARTATE IMPORT SOLUTE-BINDING PROTEIN"/>
    <property type="match status" value="1"/>
</dbReference>
<gene>
    <name evidence="8" type="ORF">G3580_03150</name>
</gene>
<proteinExistence type="inferred from homology"/>